<feature type="transmembrane region" description="Helical" evidence="9">
    <location>
        <begin position="437"/>
        <end position="456"/>
    </location>
</feature>
<dbReference type="PANTHER" id="PTHR31645">
    <property type="entry name" value="OLIGOPEPTIDE TRANSPORTER YGL114W-RELATED"/>
    <property type="match status" value="1"/>
</dbReference>
<evidence type="ECO:0000256" key="2">
    <source>
        <dbReference type="ARBA" id="ARBA00008807"/>
    </source>
</evidence>
<feature type="transmembrane region" description="Helical" evidence="9">
    <location>
        <begin position="69"/>
        <end position="87"/>
    </location>
</feature>
<comment type="similarity">
    <text evidence="2">Belongs to the oligopeptide OPT transporter family.</text>
</comment>
<gene>
    <name evidence="10" type="ORF">BHE90_015719</name>
</gene>
<evidence type="ECO:0000256" key="4">
    <source>
        <dbReference type="ARBA" id="ARBA00022448"/>
    </source>
</evidence>
<evidence type="ECO:0000256" key="9">
    <source>
        <dbReference type="SAM" id="Phobius"/>
    </source>
</evidence>
<keyword evidence="4" id="KW-0813">Transport</keyword>
<dbReference type="EMBL" id="MIKF01000511">
    <property type="protein sequence ID" value="RTE69892.1"/>
    <property type="molecule type" value="Genomic_DNA"/>
</dbReference>
<comment type="similarity">
    <text evidence="3">Belongs to the RutC family.</text>
</comment>
<dbReference type="InterPro" id="IPR006175">
    <property type="entry name" value="YjgF/YER057c/UK114"/>
</dbReference>
<evidence type="ECO:0000313" key="10">
    <source>
        <dbReference type="EMBL" id="RTE69892.1"/>
    </source>
</evidence>
<keyword evidence="6 9" id="KW-1133">Transmembrane helix</keyword>
<feature type="compositionally biased region" description="Polar residues" evidence="8">
    <location>
        <begin position="31"/>
        <end position="42"/>
    </location>
</feature>
<dbReference type="GO" id="GO:0000329">
    <property type="term" value="C:fungal-type vacuole membrane"/>
    <property type="evidence" value="ECO:0007669"/>
    <property type="project" value="TreeGrafter"/>
</dbReference>
<comment type="subcellular location">
    <subcellularLocation>
        <location evidence="1">Membrane</location>
        <topology evidence="1">Multi-pass membrane protein</topology>
    </subcellularLocation>
</comment>
<evidence type="ECO:0000256" key="5">
    <source>
        <dbReference type="ARBA" id="ARBA00022692"/>
    </source>
</evidence>
<evidence type="ECO:0000256" key="6">
    <source>
        <dbReference type="ARBA" id="ARBA00022989"/>
    </source>
</evidence>
<dbReference type="InterPro" id="IPR004813">
    <property type="entry name" value="OPT"/>
</dbReference>
<keyword evidence="5 9" id="KW-0812">Transmembrane</keyword>
<evidence type="ECO:0000256" key="8">
    <source>
        <dbReference type="SAM" id="MobiDB-lite"/>
    </source>
</evidence>
<dbReference type="GO" id="GO:0005739">
    <property type="term" value="C:mitochondrion"/>
    <property type="evidence" value="ECO:0007669"/>
    <property type="project" value="UniProtKB-ARBA"/>
</dbReference>
<sequence length="875" mass="94771">MGSGRTSPKKDESLGDIALDLPKKQGPDSMIQETDGVSTSNGEIEEDNPYEPLSGVATYDGRRLVTIRAILTGGVLGSLIACSNLYLGLKSGFGADATLFSAIFGYAICKLLEKSKIPFMSGHFGPHENNIIQATSLGCIGVGFMFMSGVPAMYQLKLLGPGPQSDYGRMLCLTLVAGFWGLGFAVPLRRMFILRLARQLSLSFPLGQASAITIRALHSNTEDSAGAREKIKTISYSFSASIVWSVASSYAPGILYQWNPFWWIYKWGGHSILSAVNWGWLSWQWSPSLIGMGMLIDLNASLSYLLGTVLAWGVIGPILVAKGEAVGIPYDPTNPKLITYNAFIAEQLKASPSPRYWVLWPAVFMMLAASIATILLETKNFGKLGKYGLQRLDSKVAKHTGRRLLFKTESDPGAPVLGDFEIQDPVPKEYQVRWWEWSSVTVVAFVFAIVSLKYTFGVPPALIVLNVFLGFIWSFVVIQVFGASGTNPTGTVAKGSQFVTGGVLRNQVEKQGFEHAARSTLVGTVLSASAANQAGELCQDFRTGFLLGTPARAQWHAQMLGTLIAVFLSPGLFVLFAKAFPCIIDTSATTCQFALPSVTAWRVVTEAILAEEFPISQSSWIFSVIFSVVGMALVVLKRYLMQKPHLKKWEVYVPNMSLVGLAMTIPGSTITVTVAIGSVIAWVWHKRWPKSHARFMYAVASGGIAGEGVGYVVLSVLQISGVGGSELGTMIGCPGGNRRQSTIMTQKFTPIFTPEGANPLPQFSQAVVYNGLVYVSGNVGFKPGPNAELVEGTTKDRARQILTNIRSVLQAAGSSLDNVIKMNIYLTDMANFGALNEAYDEFFTQDIKPARTCVAVHQLPFGTDVEIECTAFVNA</sequence>
<feature type="transmembrane region" description="Helical" evidence="9">
    <location>
        <begin position="234"/>
        <end position="256"/>
    </location>
</feature>
<feature type="transmembrane region" description="Helical" evidence="9">
    <location>
        <begin position="619"/>
        <end position="636"/>
    </location>
</feature>
<keyword evidence="7 9" id="KW-0472">Membrane</keyword>
<feature type="transmembrane region" description="Helical" evidence="9">
    <location>
        <begin position="657"/>
        <end position="683"/>
    </location>
</feature>
<reference evidence="10 11" key="1">
    <citation type="submission" date="2017-06" db="EMBL/GenBank/DDBJ databases">
        <title>Comparative genomic analysis of Ambrosia Fusariam Clade fungi.</title>
        <authorList>
            <person name="Stajich J.E."/>
            <person name="Carrillo J."/>
            <person name="Kijimoto T."/>
            <person name="Eskalen A."/>
            <person name="O'Donnell K."/>
            <person name="Kasson M."/>
        </authorList>
    </citation>
    <scope>NUCLEOTIDE SEQUENCE [LARGE SCALE GENOMIC DNA]</scope>
    <source>
        <strain evidence="10 11">UCR1854</strain>
    </source>
</reference>
<accession>A0A430L2G0</accession>
<feature type="transmembrane region" description="Helical" evidence="9">
    <location>
        <begin position="695"/>
        <end position="717"/>
    </location>
</feature>
<dbReference type="AlphaFoldDB" id="A0A430L2G0"/>
<feature type="region of interest" description="Disordered" evidence="8">
    <location>
        <begin position="1"/>
        <end position="51"/>
    </location>
</feature>
<dbReference type="Gene3D" id="3.30.1330.40">
    <property type="entry name" value="RutC-like"/>
    <property type="match status" value="1"/>
</dbReference>
<dbReference type="PANTHER" id="PTHR31645:SF3">
    <property type="entry name" value="OLIGOPEPTIDE TRANSPORTER"/>
    <property type="match status" value="1"/>
</dbReference>
<comment type="caution">
    <text evidence="10">The sequence shown here is derived from an EMBL/GenBank/DDBJ whole genome shotgun (WGS) entry which is preliminary data.</text>
</comment>
<evidence type="ECO:0000256" key="3">
    <source>
        <dbReference type="ARBA" id="ARBA00010552"/>
    </source>
</evidence>
<keyword evidence="11" id="KW-1185">Reference proteome</keyword>
<feature type="transmembrane region" description="Helical" evidence="9">
    <location>
        <begin position="462"/>
        <end position="481"/>
    </location>
</feature>
<protein>
    <submittedName>
        <fullName evidence="10">Uncharacterized protein</fullName>
    </submittedName>
</protein>
<feature type="transmembrane region" description="Helical" evidence="9">
    <location>
        <begin position="302"/>
        <end position="321"/>
    </location>
</feature>
<dbReference type="SUPFAM" id="SSF55298">
    <property type="entry name" value="YjgF-like"/>
    <property type="match status" value="1"/>
</dbReference>
<dbReference type="NCBIfam" id="TIGR00004">
    <property type="entry name" value="Rid family detoxifying hydrolase"/>
    <property type="match status" value="1"/>
</dbReference>
<dbReference type="InterPro" id="IPR035959">
    <property type="entry name" value="RutC-like_sf"/>
</dbReference>
<dbReference type="GO" id="GO:0035673">
    <property type="term" value="F:oligopeptide transmembrane transporter activity"/>
    <property type="evidence" value="ECO:0007669"/>
    <property type="project" value="InterPro"/>
</dbReference>
<evidence type="ECO:0000313" key="11">
    <source>
        <dbReference type="Proteomes" id="UP000287124"/>
    </source>
</evidence>
<dbReference type="Pfam" id="PF03169">
    <property type="entry name" value="OPT"/>
    <property type="match status" value="1"/>
</dbReference>
<organism evidence="10 11">
    <name type="scientific">Fusarium euwallaceae</name>
    <dbReference type="NCBI Taxonomy" id="1147111"/>
    <lineage>
        <taxon>Eukaryota</taxon>
        <taxon>Fungi</taxon>
        <taxon>Dikarya</taxon>
        <taxon>Ascomycota</taxon>
        <taxon>Pezizomycotina</taxon>
        <taxon>Sordariomycetes</taxon>
        <taxon>Hypocreomycetidae</taxon>
        <taxon>Hypocreales</taxon>
        <taxon>Nectriaceae</taxon>
        <taxon>Fusarium</taxon>
        <taxon>Fusarium solani species complex</taxon>
    </lineage>
</organism>
<dbReference type="InterPro" id="IPR045035">
    <property type="entry name" value="YSL-like"/>
</dbReference>
<proteinExistence type="inferred from homology"/>
<name>A0A430L2G0_9HYPO</name>
<evidence type="ECO:0000256" key="1">
    <source>
        <dbReference type="ARBA" id="ARBA00004141"/>
    </source>
</evidence>
<evidence type="ECO:0000256" key="7">
    <source>
        <dbReference type="ARBA" id="ARBA00023136"/>
    </source>
</evidence>
<feature type="transmembrane region" description="Helical" evidence="9">
    <location>
        <begin position="167"/>
        <end position="188"/>
    </location>
</feature>
<feature type="transmembrane region" description="Helical" evidence="9">
    <location>
        <begin position="134"/>
        <end position="155"/>
    </location>
</feature>
<feature type="transmembrane region" description="Helical" evidence="9">
    <location>
        <begin position="93"/>
        <end position="113"/>
    </location>
</feature>
<dbReference type="FunFam" id="3.30.1330.40:FF:000001">
    <property type="entry name" value="L-PSP family endoribonuclease"/>
    <property type="match status" value="1"/>
</dbReference>
<dbReference type="InterPro" id="IPR006056">
    <property type="entry name" value="RidA"/>
</dbReference>
<dbReference type="CDD" id="cd00448">
    <property type="entry name" value="YjgF_YER057c_UK114_family"/>
    <property type="match status" value="1"/>
</dbReference>
<dbReference type="Proteomes" id="UP000287124">
    <property type="component" value="Unassembled WGS sequence"/>
</dbReference>
<feature type="transmembrane region" description="Helical" evidence="9">
    <location>
        <begin position="560"/>
        <end position="580"/>
    </location>
</feature>
<feature type="transmembrane region" description="Helical" evidence="9">
    <location>
        <begin position="357"/>
        <end position="376"/>
    </location>
</feature>
<dbReference type="Pfam" id="PF01042">
    <property type="entry name" value="Ribonuc_L-PSP"/>
    <property type="match status" value="1"/>
</dbReference>